<protein>
    <recommendedName>
        <fullName evidence="1">Protein CR006 P-loop domain-containing protein</fullName>
    </recommendedName>
</protein>
<dbReference type="Pfam" id="PF13166">
    <property type="entry name" value="AAA_13"/>
    <property type="match status" value="1"/>
</dbReference>
<feature type="domain" description="Protein CR006 P-loop" evidence="1">
    <location>
        <begin position="28"/>
        <end position="782"/>
    </location>
</feature>
<accession>L7CGE6</accession>
<comment type="caution">
    <text evidence="2">The sequence shown here is derived from an EMBL/GenBank/DDBJ whole genome shotgun (WGS) entry which is preliminary data.</text>
</comment>
<dbReference type="InterPro" id="IPR027417">
    <property type="entry name" value="P-loop_NTPase"/>
</dbReference>
<dbReference type="Gene3D" id="3.40.50.300">
    <property type="entry name" value="P-loop containing nucleotide triphosphate hydrolases"/>
    <property type="match status" value="1"/>
</dbReference>
<evidence type="ECO:0000259" key="1">
    <source>
        <dbReference type="Pfam" id="PF13166"/>
    </source>
</evidence>
<dbReference type="InterPro" id="IPR026866">
    <property type="entry name" value="CR006_AAA"/>
</dbReference>
<evidence type="ECO:0000313" key="3">
    <source>
        <dbReference type="Proteomes" id="UP000010959"/>
    </source>
</evidence>
<dbReference type="PATRIC" id="fig|993516.3.peg.3597"/>
<dbReference type="SUPFAM" id="SSF52540">
    <property type="entry name" value="P-loop containing nucleoside triphosphate hydrolases"/>
    <property type="match status" value="1"/>
</dbReference>
<sequence>MIEKFKRIKKLGVFRDFHWDQEVVNTNGQAQRFQHINVIYGRNYSGKTTLSRLLRALETHILSDKFENREFEIVFDDASVVTQDNYEAHGGKVRVFNEDFVRDNLRFINDPDEAIEPFALIGDDNVAIQEQIDAIQAEIGSNEQGQETGLFAELTAKKAAETQARSALQSAENTLESQMRTKATAGSESIKYNSEKFGDQNYTIRKLGAEIDRVLQAAFSPITDEKATSHVELLKEEVKDDVAELPYPSLSWKQLAKETEELVGKAVGQSDKIEELAANAVLNRWVKEGRKHHRSKRENCAFCGNKIGESRWELLDKHFDEESEKLEGEIDDFLESIAAEKAKLHGALEVEENHFYSKFKERLLAIKEKHDEAVKKYLASLDGLSKQLQARKDDLIHSKTFEAQDDHVHLIQAALDDFETLRNETNEYSNSLEMDQSSARNDLRLKTVYEFAVSINYADQMSEIDRLNNCLRDSMAAASSIAQTIREKQLEIDAKRREMNDEEKGARKVNQYLNDFFGHSFLTLETQENRDETLGTRSIRFEITRDGRQAHHLSEGETRLLAFCYFMAKLDDVDTHGSKPIIWIDDPICSLDSNHIFFVFSLLQSEVVRRGSFEQLFISTHNLDFLKYLKRLRGTFVNHNKKKQQYDCKFFMIERHHRLSKIVSMPEYLSEYVTEFNYLFHQIYLCSKIEHVTDANYSIVYNFGNNARKFLEIFLYYRYPHGARDRNGELHQENMQKFFGGDPVPTILTTRLSNEYSHLAGSLERGAIPVDSGEILSVARLIINRLTHDEEQFAAFLSSIGEVACSSDSDASKALATS</sequence>
<dbReference type="EMBL" id="AMWG01000094">
    <property type="protein sequence ID" value="ELP32687.1"/>
    <property type="molecule type" value="Genomic_DNA"/>
</dbReference>
<dbReference type="AlphaFoldDB" id="L7CGE6"/>
<organism evidence="2 3">
    <name type="scientific">Rhodopirellula baltica SWK14</name>
    <dbReference type="NCBI Taxonomy" id="993516"/>
    <lineage>
        <taxon>Bacteria</taxon>
        <taxon>Pseudomonadati</taxon>
        <taxon>Planctomycetota</taxon>
        <taxon>Planctomycetia</taxon>
        <taxon>Pirellulales</taxon>
        <taxon>Pirellulaceae</taxon>
        <taxon>Rhodopirellula</taxon>
    </lineage>
</organism>
<name>L7CGE6_RHOBT</name>
<proteinExistence type="predicted"/>
<reference evidence="2 3" key="1">
    <citation type="journal article" date="2013" name="Mar. Genomics">
        <title>Expression of sulfatases in Rhodopirellula baltica and the diversity of sulfatases in the genus Rhodopirellula.</title>
        <authorList>
            <person name="Wegner C.E."/>
            <person name="Richter-Heitmann T."/>
            <person name="Klindworth A."/>
            <person name="Klockow C."/>
            <person name="Richter M."/>
            <person name="Achstetter T."/>
            <person name="Glockner F.O."/>
            <person name="Harder J."/>
        </authorList>
    </citation>
    <scope>NUCLEOTIDE SEQUENCE [LARGE SCALE GENOMIC DNA]</scope>
    <source>
        <strain evidence="2 3">SWK14</strain>
    </source>
</reference>
<dbReference type="RefSeq" id="WP_007338302.1">
    <property type="nucleotide sequence ID" value="NZ_AMWG01000094.1"/>
</dbReference>
<evidence type="ECO:0000313" key="2">
    <source>
        <dbReference type="EMBL" id="ELP32687.1"/>
    </source>
</evidence>
<dbReference type="Proteomes" id="UP000010959">
    <property type="component" value="Unassembled WGS sequence"/>
</dbReference>
<gene>
    <name evidence="2" type="ORF">RBSWK_03375</name>
</gene>